<dbReference type="EMBL" id="NBSK02000007">
    <property type="protein sequence ID" value="KAJ0196158.1"/>
    <property type="molecule type" value="Genomic_DNA"/>
</dbReference>
<proteinExistence type="predicted"/>
<evidence type="ECO:0000313" key="4">
    <source>
        <dbReference type="EMBL" id="KAJ0196158.1"/>
    </source>
</evidence>
<dbReference type="PANTHER" id="PTHR36766:SF30">
    <property type="entry name" value="TIR-NBS TYPE DISEASE RESISTANCE PROTEIN-RELATED"/>
    <property type="match status" value="1"/>
</dbReference>
<dbReference type="GO" id="GO:0043531">
    <property type="term" value="F:ADP binding"/>
    <property type="evidence" value="ECO:0007669"/>
    <property type="project" value="InterPro"/>
</dbReference>
<organism evidence="4 5">
    <name type="scientific">Lactuca sativa</name>
    <name type="common">Garden lettuce</name>
    <dbReference type="NCBI Taxonomy" id="4236"/>
    <lineage>
        <taxon>Eukaryota</taxon>
        <taxon>Viridiplantae</taxon>
        <taxon>Streptophyta</taxon>
        <taxon>Embryophyta</taxon>
        <taxon>Tracheophyta</taxon>
        <taxon>Spermatophyta</taxon>
        <taxon>Magnoliopsida</taxon>
        <taxon>eudicotyledons</taxon>
        <taxon>Gunneridae</taxon>
        <taxon>Pentapetalae</taxon>
        <taxon>asterids</taxon>
        <taxon>campanulids</taxon>
        <taxon>Asterales</taxon>
        <taxon>Asteraceae</taxon>
        <taxon>Cichorioideae</taxon>
        <taxon>Cichorieae</taxon>
        <taxon>Lactucinae</taxon>
        <taxon>Lactuca</taxon>
    </lineage>
</organism>
<protein>
    <recommendedName>
        <fullName evidence="3">NB-ARC domain-containing protein</fullName>
    </recommendedName>
</protein>
<name>A0A9R1V0J7_LACSA</name>
<dbReference type="InterPro" id="IPR027417">
    <property type="entry name" value="P-loop_NTPase"/>
</dbReference>
<keyword evidence="5" id="KW-1185">Reference proteome</keyword>
<dbReference type="Pfam" id="PF00931">
    <property type="entry name" value="NB-ARC"/>
    <property type="match status" value="1"/>
</dbReference>
<evidence type="ECO:0000313" key="5">
    <source>
        <dbReference type="Proteomes" id="UP000235145"/>
    </source>
</evidence>
<reference evidence="4 5" key="1">
    <citation type="journal article" date="2017" name="Nat. Commun.">
        <title>Genome assembly with in vitro proximity ligation data and whole-genome triplication in lettuce.</title>
        <authorList>
            <person name="Reyes-Chin-Wo S."/>
            <person name="Wang Z."/>
            <person name="Yang X."/>
            <person name="Kozik A."/>
            <person name="Arikit S."/>
            <person name="Song C."/>
            <person name="Xia L."/>
            <person name="Froenicke L."/>
            <person name="Lavelle D.O."/>
            <person name="Truco M.J."/>
            <person name="Xia R."/>
            <person name="Zhu S."/>
            <person name="Xu C."/>
            <person name="Xu H."/>
            <person name="Xu X."/>
            <person name="Cox K."/>
            <person name="Korf I."/>
            <person name="Meyers B.C."/>
            <person name="Michelmore R.W."/>
        </authorList>
    </citation>
    <scope>NUCLEOTIDE SEQUENCE [LARGE SCALE GENOMIC DNA]</scope>
    <source>
        <strain evidence="5">cv. Salinas</strain>
        <tissue evidence="4">Seedlings</tissue>
    </source>
</reference>
<evidence type="ECO:0000259" key="3">
    <source>
        <dbReference type="Pfam" id="PF00931"/>
    </source>
</evidence>
<sequence>MLIFLFFQQEKHLNPSKHLPSPIKFQSFPKKKNIVLSEKEMAPEIVDDDIEQHLLEKITHGILRIGDQQNLVTRYYSLDSDFNDVKDILTRTRNPDYNGDWLSARRENLYYLNNLLNEWQLINKHSSFAPVEDREACLNIKKSLKKMMKEFKGEESSSRGDAEYSVTRHQDPKHFTFERNKEDVYRWSSRHGPRKVHGFEHNVMAMERELVMRNINVPYKVFGVVGVAGIGKTTLCQDIFGRKLVKEHFCPRIWVCLSKQPRDNHDYRKEIVVRILKCLGIKDEVISNVAEERDEHGLRKLILLIRLQLIGKRYLIVLDDAWNDDEFFLKLIRTEDPNMKWGEELAYALPKGCGGTVISSSRSDALLKRMLGKDVSLLYLKPHTKEIIDQIFRDTVIGYEEDEREFPAHLEELKMEILKKCDGIPLAAKLLAKIAREPLPLKQKPPPPTSVVGGHENKQAPESGGEQLNGGVDAGGSASASGVHDGEDNGVVLPNPKQKDGLPPIGPDQVA</sequence>
<feature type="domain" description="NB-ARC" evidence="3">
    <location>
        <begin position="205"/>
        <end position="326"/>
    </location>
</feature>
<dbReference type="PANTHER" id="PTHR36766">
    <property type="entry name" value="PLANT BROAD-SPECTRUM MILDEW RESISTANCE PROTEIN RPW8"/>
    <property type="match status" value="1"/>
</dbReference>
<dbReference type="InterPro" id="IPR002182">
    <property type="entry name" value="NB-ARC"/>
</dbReference>
<dbReference type="SUPFAM" id="SSF52540">
    <property type="entry name" value="P-loop containing nucleoside triphosphate hydrolases"/>
    <property type="match status" value="1"/>
</dbReference>
<feature type="region of interest" description="Disordered" evidence="2">
    <location>
        <begin position="439"/>
        <end position="511"/>
    </location>
</feature>
<dbReference type="Proteomes" id="UP000235145">
    <property type="component" value="Unassembled WGS sequence"/>
</dbReference>
<dbReference type="GO" id="GO:0006952">
    <property type="term" value="P:defense response"/>
    <property type="evidence" value="ECO:0007669"/>
    <property type="project" value="UniProtKB-KW"/>
</dbReference>
<comment type="caution">
    <text evidence="4">The sequence shown here is derived from an EMBL/GenBank/DDBJ whole genome shotgun (WGS) entry which is preliminary data.</text>
</comment>
<keyword evidence="1" id="KW-0611">Plant defense</keyword>
<dbReference type="PRINTS" id="PR00364">
    <property type="entry name" value="DISEASERSIST"/>
</dbReference>
<gene>
    <name evidence="4" type="ORF">LSAT_V11C700351110</name>
</gene>
<dbReference type="Gene3D" id="3.40.50.300">
    <property type="entry name" value="P-loop containing nucleotide triphosphate hydrolases"/>
    <property type="match status" value="1"/>
</dbReference>
<evidence type="ECO:0000256" key="2">
    <source>
        <dbReference type="SAM" id="MobiDB-lite"/>
    </source>
</evidence>
<accession>A0A9R1V0J7</accession>
<evidence type="ECO:0000256" key="1">
    <source>
        <dbReference type="ARBA" id="ARBA00022821"/>
    </source>
</evidence>
<dbReference type="AlphaFoldDB" id="A0A9R1V0J7"/>